<protein>
    <submittedName>
        <fullName evidence="2">C-type lectin domain-containing protein</fullName>
    </submittedName>
</protein>
<dbReference type="Proteomes" id="UP001331761">
    <property type="component" value="Unassembled WGS sequence"/>
</dbReference>
<organism evidence="2 3">
    <name type="scientific">Trichostrongylus colubriformis</name>
    <name type="common">Black scour worm</name>
    <dbReference type="NCBI Taxonomy" id="6319"/>
    <lineage>
        <taxon>Eukaryota</taxon>
        <taxon>Metazoa</taxon>
        <taxon>Ecdysozoa</taxon>
        <taxon>Nematoda</taxon>
        <taxon>Chromadorea</taxon>
        <taxon>Rhabditida</taxon>
        <taxon>Rhabditina</taxon>
        <taxon>Rhabditomorpha</taxon>
        <taxon>Strongyloidea</taxon>
        <taxon>Trichostrongylidae</taxon>
        <taxon>Trichostrongylus</taxon>
    </lineage>
</organism>
<dbReference type="EMBL" id="WIXE01026170">
    <property type="protein sequence ID" value="KAK5964138.1"/>
    <property type="molecule type" value="Genomic_DNA"/>
</dbReference>
<name>A0AAN8F2N6_TRICO</name>
<dbReference type="InterPro" id="IPR016187">
    <property type="entry name" value="CTDL_fold"/>
</dbReference>
<evidence type="ECO:0000313" key="2">
    <source>
        <dbReference type="EMBL" id="KAK5964138.1"/>
    </source>
</evidence>
<proteinExistence type="predicted"/>
<evidence type="ECO:0000313" key="3">
    <source>
        <dbReference type="Proteomes" id="UP001331761"/>
    </source>
</evidence>
<gene>
    <name evidence="2" type="ORF">GCK32_014364</name>
</gene>
<dbReference type="PROSITE" id="PS50041">
    <property type="entry name" value="C_TYPE_LECTIN_2"/>
    <property type="match status" value="1"/>
</dbReference>
<dbReference type="Gene3D" id="3.10.100.10">
    <property type="entry name" value="Mannose-Binding Protein A, subunit A"/>
    <property type="match status" value="1"/>
</dbReference>
<sequence>MGEAVRNWPQTLSKTAYRKKLTWDQAKEFCNERESFLAVINSEEENNLVHEIATKAFAPEKRYLFWIGLRKCGSSWKWVDGAKANYTKWSLRQPDNYKNNEECVHMYVRIGESSKWTDRHWNDHHCSHKAYFVCQNYF</sequence>
<dbReference type="Pfam" id="PF00059">
    <property type="entry name" value="Lectin_C"/>
    <property type="match status" value="1"/>
</dbReference>
<dbReference type="InterPro" id="IPR050111">
    <property type="entry name" value="C-type_lectin/snaclec_domain"/>
</dbReference>
<keyword evidence="3" id="KW-1185">Reference proteome</keyword>
<dbReference type="AlphaFoldDB" id="A0AAN8F2N6"/>
<feature type="domain" description="C-type lectin" evidence="1">
    <location>
        <begin position="18"/>
        <end position="135"/>
    </location>
</feature>
<dbReference type="SUPFAM" id="SSF56436">
    <property type="entry name" value="C-type lectin-like"/>
    <property type="match status" value="1"/>
</dbReference>
<evidence type="ECO:0000259" key="1">
    <source>
        <dbReference type="PROSITE" id="PS50041"/>
    </source>
</evidence>
<dbReference type="PANTHER" id="PTHR22803">
    <property type="entry name" value="MANNOSE, PHOSPHOLIPASE, LECTIN RECEPTOR RELATED"/>
    <property type="match status" value="1"/>
</dbReference>
<comment type="caution">
    <text evidence="2">The sequence shown here is derived from an EMBL/GenBank/DDBJ whole genome shotgun (WGS) entry which is preliminary data.</text>
</comment>
<dbReference type="SMART" id="SM00034">
    <property type="entry name" value="CLECT"/>
    <property type="match status" value="1"/>
</dbReference>
<reference evidence="2 3" key="1">
    <citation type="submission" date="2019-10" db="EMBL/GenBank/DDBJ databases">
        <title>Assembly and Annotation for the nematode Trichostrongylus colubriformis.</title>
        <authorList>
            <person name="Martin J."/>
        </authorList>
    </citation>
    <scope>NUCLEOTIDE SEQUENCE [LARGE SCALE GENOMIC DNA]</scope>
    <source>
        <strain evidence="2">G859</strain>
        <tissue evidence="2">Whole worm</tissue>
    </source>
</reference>
<accession>A0AAN8F2N6</accession>
<dbReference type="InterPro" id="IPR001304">
    <property type="entry name" value="C-type_lectin-like"/>
</dbReference>
<dbReference type="InterPro" id="IPR016186">
    <property type="entry name" value="C-type_lectin-like/link_sf"/>
</dbReference>